<proteinExistence type="predicted"/>
<gene>
    <name evidence="1" type="ORF">METZ01_LOCUS5657</name>
</gene>
<dbReference type="EMBL" id="UINC01000296">
    <property type="protein sequence ID" value="SUZ52803.1"/>
    <property type="molecule type" value="Genomic_DNA"/>
</dbReference>
<evidence type="ECO:0000313" key="1">
    <source>
        <dbReference type="EMBL" id="SUZ52803.1"/>
    </source>
</evidence>
<protein>
    <submittedName>
        <fullName evidence="1">Uncharacterized protein</fullName>
    </submittedName>
</protein>
<accession>A0A381NH08</accession>
<reference evidence="1" key="1">
    <citation type="submission" date="2018-05" db="EMBL/GenBank/DDBJ databases">
        <authorList>
            <person name="Lanie J.A."/>
            <person name="Ng W.-L."/>
            <person name="Kazmierczak K.M."/>
            <person name="Andrzejewski T.M."/>
            <person name="Davidsen T.M."/>
            <person name="Wayne K.J."/>
            <person name="Tettelin H."/>
            <person name="Glass J.I."/>
            <person name="Rusch D."/>
            <person name="Podicherti R."/>
            <person name="Tsui H.-C.T."/>
            <person name="Winkler M.E."/>
        </authorList>
    </citation>
    <scope>NUCLEOTIDE SEQUENCE</scope>
</reference>
<name>A0A381NH08_9ZZZZ</name>
<organism evidence="1">
    <name type="scientific">marine metagenome</name>
    <dbReference type="NCBI Taxonomy" id="408172"/>
    <lineage>
        <taxon>unclassified sequences</taxon>
        <taxon>metagenomes</taxon>
        <taxon>ecological metagenomes</taxon>
    </lineage>
</organism>
<dbReference type="AlphaFoldDB" id="A0A381NH08"/>
<sequence>MVMNHARIATEALRFRLGTLATRVGGPQGLNPEEAGDILVTCGDPGVDQALRMLGQTWQQAGLVPEAIDLPWSAGDAARLRSVGGTALLDALDELVTGVSRCRFRD</sequence>